<keyword evidence="6" id="KW-0964">Secreted</keyword>
<dbReference type="Pfam" id="PF24078">
    <property type="entry name" value="Beta-sol_PIC_HAP1_IgA0_2nd"/>
    <property type="match status" value="1"/>
</dbReference>
<reference evidence="20" key="2">
    <citation type="submission" date="2020-02" db="EMBL/GenBank/DDBJ databases">
        <authorList>
            <consortium name="NCBI Pathogen Detection Project"/>
        </authorList>
    </citation>
    <scope>NUCLEOTIDE SEQUENCE</scope>
    <source>
        <strain evidence="20">MA.CK_00/00002125</strain>
    </source>
</reference>
<keyword evidence="16" id="KW-0998">Cell outer membrane</keyword>
<dbReference type="SUPFAM" id="SSF103515">
    <property type="entry name" value="Autotransporter"/>
    <property type="match status" value="1"/>
</dbReference>
<dbReference type="InterPro" id="IPR057393">
    <property type="entry name" value="PIC_HAP1_IgA0_b-sol2"/>
</dbReference>
<evidence type="ECO:0000256" key="15">
    <source>
        <dbReference type="ARBA" id="ARBA00023145"/>
    </source>
</evidence>
<evidence type="ECO:0000256" key="7">
    <source>
        <dbReference type="ARBA" id="ARBA00022670"/>
    </source>
</evidence>
<feature type="region of interest" description="Disordered" evidence="17">
    <location>
        <begin position="606"/>
        <end position="626"/>
    </location>
</feature>
<evidence type="ECO:0000313" key="20">
    <source>
        <dbReference type="EMBL" id="HAG0017469.1"/>
    </source>
</evidence>
<dbReference type="PANTHER" id="PTHR12338:SF9">
    <property type="entry name" value="IMMUNOGLOBULIN A1 PROTEASE AUTOTRANSPORTER"/>
    <property type="match status" value="1"/>
</dbReference>
<keyword evidence="14" id="KW-0472">Membrane</keyword>
<evidence type="ECO:0000256" key="11">
    <source>
        <dbReference type="ARBA" id="ARBA00022801"/>
    </source>
</evidence>
<keyword evidence="9" id="KW-0732">Signal</keyword>
<dbReference type="GO" id="GO:0042597">
    <property type="term" value="C:periplasmic space"/>
    <property type="evidence" value="ECO:0007669"/>
    <property type="project" value="UniProtKB-SubCell"/>
</dbReference>
<dbReference type="InterPro" id="IPR050909">
    <property type="entry name" value="Bact_Autotransporter_VF"/>
</dbReference>
<keyword evidence="13" id="KW-0843">Virulence</keyword>
<comment type="caution">
    <text evidence="20">The sequence shown here is derived from an EMBL/GenBank/DDBJ whole genome shotgun (WGS) entry which is preliminary data.</text>
</comment>
<dbReference type="AlphaFoldDB" id="A0A756I4H8"/>
<dbReference type="InterPro" id="IPR006315">
    <property type="entry name" value="OM_autotransptr_brl_dom"/>
</dbReference>
<dbReference type="InterPro" id="IPR005546">
    <property type="entry name" value="Autotransporte_beta"/>
</dbReference>
<dbReference type="GO" id="GO:0005576">
    <property type="term" value="C:extracellular region"/>
    <property type="evidence" value="ECO:0007669"/>
    <property type="project" value="UniProtKB-SubCell"/>
</dbReference>
<organism evidence="20">
    <name type="scientific">Salmonella enterica</name>
    <name type="common">Salmonella choleraesuis</name>
    <dbReference type="NCBI Taxonomy" id="28901"/>
    <lineage>
        <taxon>Bacteria</taxon>
        <taxon>Pseudomonadati</taxon>
        <taxon>Pseudomonadota</taxon>
        <taxon>Gammaproteobacteria</taxon>
        <taxon>Enterobacterales</taxon>
        <taxon>Enterobacteriaceae</taxon>
        <taxon>Salmonella</taxon>
    </lineage>
</organism>
<evidence type="ECO:0000256" key="1">
    <source>
        <dbReference type="ARBA" id="ARBA00004241"/>
    </source>
</evidence>
<sequence>ALDRNFGATTLVYPNYVVGVSHNSGLFDELQFGNETSENYFMVNENQQPGSPDDYRLKDFHLPRLSKIVTETVPLAITDAGMSAGTYQNKERFPAFYRTGTGTQYIMGPDGLAQRVAPAYRYRTGGALENIVFSSHQIEAGAGGTIYDADSGRFYSYGTKGDSGSPLMAWDKEQNKWVVAGVLSRGGGVRYGLTGNWWAVPPTDFIKNVMEKSVDATVNPAPDGGSLFWTADARTGKGWLTQGVSSWATHGRDNSISVYYNDPWVPVNTLDPVDTRAAQLDAGKDLIFGETGTIILKNSIDQGAGTLTFNGDYTLKPSDKETWTGGGVIVNGNSTVNWQVNGVEGDTLHKLGTGRLNVSGEGVNKGGLNVGDGEVFLAQRAGSSGAGQAFSSVTIVSGRPTVKLNDTGQVDPDKIIWGFRGGKLDVNGNDLTFHRLQGADNGAILTNTGDKKSTLHLEMKSGNADSGALWHGQFTGRMDVYNKAASTVGRFISDGGMNLDGDFLQENGHLVFQGHPVIHAVTPGFFRNDANTPAQEYVKKSVLQYPTNFNQPDWENRQFRMNNLILRNSEFTLARNAVLTGNIDASHSTLTLGGPDVWIDHEDGSGRAPEAVHGVSEPNKPDDGSRYQGDIILRSQSVLDIRGSFSGSVAGDHSRVSISSPDVRFTRFSGFSNTPLSLEKGAGVVASGGWFTRSSVSVGEDASLTLKGTPVGSNHGFIPVNYYSEQFMLAGKNARLNMLPGAFISGDIRSETESSIILGGKEKAEVSGVLSALDMRTWRTFNDFRNVYQGEVSAPKASMSVNDSRWQVFGQSSLNRLDISRSLVGLNGRKHSLFDFHPVTTFNSLTVNNLNASQSAFLFRTNLKDSDKLIIKGKAEGDNNRLFVDFIKRPAGKEVLSVPLVTAPAGTNPELFKAAEQSTGFSYLLPVIHTKESNGQLQWLLDGYKSEVNKSATSSAGSFMSMGYKNFMTEVNNLNKRMGELRDTRGEDGMWVRIMNGAGSGDVGYSDRYTHLQTGFDKKHSLHGADLFTGALLSYTDSHASGRDYSGETHSYGGGLYASLLSGNGVYVDVIGKYLHHSNDYSATFAGMGRKKYSTHSWYGGLEMGYRYSVSDTLYVEPQAELVYGAVSGKTLKWNNGGMEVSMGHKGYNPLTGRTGMAVGKTFTGEDWHVTVRSGISWQFDLLPGDEAVLRDASGEKRFTGEKDGRMLYSVGLNAELKDNVRFGLEVEQSAFGKYNTDHAINANFRYMF</sequence>
<evidence type="ECO:0000256" key="16">
    <source>
        <dbReference type="ARBA" id="ARBA00023237"/>
    </source>
</evidence>
<evidence type="ECO:0000256" key="5">
    <source>
        <dbReference type="ARBA" id="ARBA00022452"/>
    </source>
</evidence>
<evidence type="ECO:0000259" key="18">
    <source>
        <dbReference type="PROSITE" id="PS51208"/>
    </source>
</evidence>
<keyword evidence="8" id="KW-0812">Transmembrane</keyword>
<evidence type="ECO:0000256" key="6">
    <source>
        <dbReference type="ARBA" id="ARBA00022525"/>
    </source>
</evidence>
<dbReference type="Gene3D" id="2.40.10.120">
    <property type="match status" value="1"/>
</dbReference>
<dbReference type="SUPFAM" id="SSF50494">
    <property type="entry name" value="Trypsin-like serine proteases"/>
    <property type="match status" value="1"/>
</dbReference>
<comment type="subcellular location">
    <subcellularLocation>
        <location evidence="3">Cell outer membrane</location>
        <topology evidence="3">Multi-pass membrane protein</topology>
    </subcellularLocation>
    <subcellularLocation>
        <location evidence="1">Cell surface</location>
    </subcellularLocation>
    <subcellularLocation>
        <location evidence="2">Periplasm</location>
    </subcellularLocation>
    <subcellularLocation>
        <location evidence="4">Secreted</location>
    </subcellularLocation>
</comment>
<evidence type="ECO:0000256" key="17">
    <source>
        <dbReference type="SAM" id="MobiDB-lite"/>
    </source>
</evidence>
<evidence type="ECO:0000256" key="14">
    <source>
        <dbReference type="ARBA" id="ARBA00023136"/>
    </source>
</evidence>
<reference evidence="20" key="1">
    <citation type="journal article" date="2018" name="Genome Biol.">
        <title>SKESA: strategic k-mer extension for scrupulous assemblies.</title>
        <authorList>
            <person name="Souvorov A."/>
            <person name="Agarwala R."/>
            <person name="Lipman D.J."/>
        </authorList>
    </citation>
    <scope>NUCLEOTIDE SEQUENCE</scope>
    <source>
        <strain evidence="20">MA.CK_00/00002125</strain>
    </source>
</reference>
<feature type="domain" description="Autotransporter" evidence="18">
    <location>
        <begin position="983"/>
        <end position="1249"/>
    </location>
</feature>
<dbReference type="Pfam" id="PF02395">
    <property type="entry name" value="Peptidase_S6"/>
    <property type="match status" value="1"/>
</dbReference>
<dbReference type="PROSITE" id="PS51208">
    <property type="entry name" value="AUTOTRANSPORTER"/>
    <property type="match status" value="1"/>
</dbReference>
<evidence type="ECO:0000256" key="10">
    <source>
        <dbReference type="ARBA" id="ARBA00022764"/>
    </source>
</evidence>
<keyword evidence="11" id="KW-0378">Hydrolase</keyword>
<dbReference type="Gene3D" id="2.160.20.20">
    <property type="match status" value="1"/>
</dbReference>
<accession>A0A756I4H8</accession>
<evidence type="ECO:0000259" key="19">
    <source>
        <dbReference type="PROSITE" id="PS51691"/>
    </source>
</evidence>
<keyword evidence="15" id="KW-0865">Zymogen</keyword>
<keyword evidence="5" id="KW-1134">Transmembrane beta strand</keyword>
<evidence type="ECO:0000256" key="2">
    <source>
        <dbReference type="ARBA" id="ARBA00004418"/>
    </source>
</evidence>
<dbReference type="InterPro" id="IPR036709">
    <property type="entry name" value="Autotransporte_beta_dom_sf"/>
</dbReference>
<dbReference type="PRINTS" id="PR00921">
    <property type="entry name" value="IGASERPTASE"/>
</dbReference>
<evidence type="ECO:0000256" key="8">
    <source>
        <dbReference type="ARBA" id="ARBA00022692"/>
    </source>
</evidence>
<evidence type="ECO:0000256" key="13">
    <source>
        <dbReference type="ARBA" id="ARBA00023026"/>
    </source>
</evidence>
<feature type="non-terminal residue" evidence="20">
    <location>
        <position position="1"/>
    </location>
</feature>
<dbReference type="Gene3D" id="2.40.128.130">
    <property type="entry name" value="Autotransporter beta-domain"/>
    <property type="match status" value="1"/>
</dbReference>
<dbReference type="PROSITE" id="PS51691">
    <property type="entry name" value="PEPTIDASE_S6"/>
    <property type="match status" value="1"/>
</dbReference>
<keyword evidence="10" id="KW-0574">Periplasm</keyword>
<dbReference type="EMBL" id="DAAWYJ010000031">
    <property type="protein sequence ID" value="HAG0017469.1"/>
    <property type="molecule type" value="Genomic_DNA"/>
</dbReference>
<dbReference type="InterPro" id="IPR000710">
    <property type="entry name" value="Peptidase_S6"/>
</dbReference>
<dbReference type="GO" id="GO:0009986">
    <property type="term" value="C:cell surface"/>
    <property type="evidence" value="ECO:0007669"/>
    <property type="project" value="UniProtKB-SubCell"/>
</dbReference>
<dbReference type="PANTHER" id="PTHR12338">
    <property type="entry name" value="AUTOTRANSPORTER"/>
    <property type="match status" value="1"/>
</dbReference>
<protein>
    <submittedName>
        <fullName evidence="20">Autotransporter outer membrane beta-barrel domain-containing protein</fullName>
    </submittedName>
</protein>
<evidence type="ECO:0000256" key="9">
    <source>
        <dbReference type="ARBA" id="ARBA00022729"/>
    </source>
</evidence>
<dbReference type="InterPro" id="IPR030396">
    <property type="entry name" value="Peptidase_S6_dom"/>
</dbReference>
<evidence type="ECO:0000256" key="4">
    <source>
        <dbReference type="ARBA" id="ARBA00004613"/>
    </source>
</evidence>
<keyword evidence="12" id="KW-0720">Serine protease</keyword>
<keyword evidence="7" id="KW-0645">Protease</keyword>
<proteinExistence type="predicted"/>
<dbReference type="InterPro" id="IPR009003">
    <property type="entry name" value="Peptidase_S1_PA"/>
</dbReference>
<dbReference type="SUPFAM" id="SSF51126">
    <property type="entry name" value="Pectin lyase-like"/>
    <property type="match status" value="1"/>
</dbReference>
<evidence type="ECO:0000256" key="12">
    <source>
        <dbReference type="ARBA" id="ARBA00022825"/>
    </source>
</evidence>
<dbReference type="Pfam" id="PF03797">
    <property type="entry name" value="Autotransporter"/>
    <property type="match status" value="1"/>
</dbReference>
<dbReference type="GO" id="GO:0004252">
    <property type="term" value="F:serine-type endopeptidase activity"/>
    <property type="evidence" value="ECO:0007669"/>
    <property type="project" value="InterPro"/>
</dbReference>
<dbReference type="SMART" id="SM00869">
    <property type="entry name" value="Autotransporter"/>
    <property type="match status" value="1"/>
</dbReference>
<dbReference type="GO" id="GO:0006508">
    <property type="term" value="P:proteolysis"/>
    <property type="evidence" value="ECO:0007669"/>
    <property type="project" value="UniProtKB-KW"/>
</dbReference>
<dbReference type="NCBIfam" id="TIGR01414">
    <property type="entry name" value="autotrans_barl"/>
    <property type="match status" value="1"/>
</dbReference>
<evidence type="ECO:0000256" key="3">
    <source>
        <dbReference type="ARBA" id="ARBA00004571"/>
    </source>
</evidence>
<gene>
    <name evidence="20" type="ORF">G8O67_004855</name>
</gene>
<dbReference type="InterPro" id="IPR011050">
    <property type="entry name" value="Pectin_lyase_fold/virulence"/>
</dbReference>
<name>A0A756I4H8_SALER</name>
<feature type="domain" description="Peptidase S6" evidence="19">
    <location>
        <begin position="1"/>
        <end position="208"/>
    </location>
</feature>
<dbReference type="GO" id="GO:0009279">
    <property type="term" value="C:cell outer membrane"/>
    <property type="evidence" value="ECO:0007669"/>
    <property type="project" value="UniProtKB-SubCell"/>
</dbReference>
<dbReference type="InterPro" id="IPR012332">
    <property type="entry name" value="Autotransporter_pectin_lyase_C"/>
</dbReference>